<name>A0ABV2EKA3_9CAUL</name>
<dbReference type="Gene3D" id="2.60.120.430">
    <property type="entry name" value="Galactose-binding lectin"/>
    <property type="match status" value="1"/>
</dbReference>
<feature type="transmembrane region" description="Helical" evidence="1">
    <location>
        <begin position="375"/>
        <end position="397"/>
    </location>
</feature>
<keyword evidence="3" id="KW-1185">Reference proteome</keyword>
<organism evidence="2 3">
    <name type="scientific">Phenylobacterium koreense</name>
    <dbReference type="NCBI Taxonomy" id="266125"/>
    <lineage>
        <taxon>Bacteria</taxon>
        <taxon>Pseudomonadati</taxon>
        <taxon>Pseudomonadota</taxon>
        <taxon>Alphaproteobacteria</taxon>
        <taxon>Caulobacterales</taxon>
        <taxon>Caulobacteraceae</taxon>
        <taxon>Phenylobacterium</taxon>
    </lineage>
</organism>
<feature type="transmembrane region" description="Helical" evidence="1">
    <location>
        <begin position="249"/>
        <end position="273"/>
    </location>
</feature>
<dbReference type="Proteomes" id="UP001549110">
    <property type="component" value="Unassembled WGS sequence"/>
</dbReference>
<dbReference type="RefSeq" id="WP_354297797.1">
    <property type="nucleotide sequence ID" value="NZ_JBEPLU010000002.1"/>
</dbReference>
<feature type="transmembrane region" description="Helical" evidence="1">
    <location>
        <begin position="319"/>
        <end position="343"/>
    </location>
</feature>
<keyword evidence="1" id="KW-0472">Membrane</keyword>
<sequence length="852" mass="91816">MAKKPEAKQDEARLDVMGPALVPASSSAVVLGQVEAGEVWRFSADGRWRDTLIPCGPNGYRNFAFDILDIHPREPEHDWFCLIGQVEGGETFAIGAGREHQFQTSGQLVAFANDRQDGQSGAAGAVEVRGARLAAPTDPVDPETDPRRFKGLFGLWRLTQLAVKQSQGAGIVAALVLLVGFALAGLTQGRDLVRTVAEDGFSVSGDAIWKQIAFCLGLVLFATQAWIWPRMIINSNCGLDRTKWGPARGYLELMPRLLATVPFLAAAVGLMITDDPDAWFLRALLVLAAAVFFPLVIWRNRIGPAITGKMPKAPRAPKLGRRWVIFSAVLGAIGMAAFIVWPVSVPRFLGAPTVVFLGVGLLIPYLVIANQFGRIFQIPVVPALLLLAFVVSLFPALDNHAVGRRALAAKPAAQALPRRLNLQQAYALWRDQAPRDAQGRRVMVLVAAEGGASRAGFWTGEVLSTLHQQTGGRLRNAVFAISSVSGGSVGAVGYAAALQDDPAIAPDAVAPAVEQLTGADALSPVIGGLLFPDLLHRFLPLPILPDRAEGLERSWEAAWRKGRKDRPLTLDEPFLELRPVAGEPWRPILMINGASEQTGRRILTSTLAPPRRIDAHDFHRLTRRDIPISSAIHNGARFPWVSPAGTLTRDGQPTSQARGHVIDGGYFDTVGIEALRELADAVTQGPGKTDPLHIVFVVAAYSGQPQKAADPAAPATTRSPSAPLNLGASQIKPVWWLNEALAPARGFFASRAGHGYHMARELRTLVAQRSLQAPLDAAGGGSIALYAPVMLCEDKSFRNPMNWALSKRSQDHMRCAAGRAPLDEKTCRIDCPETRRQIAEVAQIINSATTPP</sequence>
<protein>
    <recommendedName>
        <fullName evidence="4">PNPLA domain-containing protein</fullName>
    </recommendedName>
</protein>
<keyword evidence="1" id="KW-0812">Transmembrane</keyword>
<comment type="caution">
    <text evidence="2">The sequence shown here is derived from an EMBL/GenBank/DDBJ whole genome shotgun (WGS) entry which is preliminary data.</text>
</comment>
<evidence type="ECO:0000313" key="3">
    <source>
        <dbReference type="Proteomes" id="UP001549110"/>
    </source>
</evidence>
<feature type="transmembrane region" description="Helical" evidence="1">
    <location>
        <begin position="349"/>
        <end position="368"/>
    </location>
</feature>
<evidence type="ECO:0000313" key="2">
    <source>
        <dbReference type="EMBL" id="MET3527397.1"/>
    </source>
</evidence>
<keyword evidence="1" id="KW-1133">Transmembrane helix</keyword>
<feature type="transmembrane region" description="Helical" evidence="1">
    <location>
        <begin position="207"/>
        <end position="228"/>
    </location>
</feature>
<gene>
    <name evidence="2" type="ORF">ABID41_002515</name>
</gene>
<evidence type="ECO:0000256" key="1">
    <source>
        <dbReference type="SAM" id="Phobius"/>
    </source>
</evidence>
<proteinExistence type="predicted"/>
<dbReference type="EMBL" id="JBEPLU010000002">
    <property type="protein sequence ID" value="MET3527397.1"/>
    <property type="molecule type" value="Genomic_DNA"/>
</dbReference>
<accession>A0ABV2EKA3</accession>
<evidence type="ECO:0008006" key="4">
    <source>
        <dbReference type="Google" id="ProtNLM"/>
    </source>
</evidence>
<feature type="transmembrane region" description="Helical" evidence="1">
    <location>
        <begin position="168"/>
        <end position="187"/>
    </location>
</feature>
<feature type="transmembrane region" description="Helical" evidence="1">
    <location>
        <begin position="279"/>
        <end position="298"/>
    </location>
</feature>
<reference evidence="2 3" key="1">
    <citation type="submission" date="2024-06" db="EMBL/GenBank/DDBJ databases">
        <title>Genomic Encyclopedia of Type Strains, Phase IV (KMG-IV): sequencing the most valuable type-strain genomes for metagenomic binning, comparative biology and taxonomic classification.</title>
        <authorList>
            <person name="Goeker M."/>
        </authorList>
    </citation>
    <scope>NUCLEOTIDE SEQUENCE [LARGE SCALE GENOMIC DNA]</scope>
    <source>
        <strain evidence="2 3">DSM 17809</strain>
    </source>
</reference>